<evidence type="ECO:0000313" key="2">
    <source>
        <dbReference type="EMBL" id="CDS14125.1"/>
    </source>
</evidence>
<evidence type="ECO:0000256" key="1">
    <source>
        <dbReference type="SAM" id="MobiDB-lite"/>
    </source>
</evidence>
<dbReference type="EMBL" id="LK023386">
    <property type="protein sequence ID" value="CDS14125.1"/>
    <property type="molecule type" value="Genomic_DNA"/>
</dbReference>
<proteinExistence type="predicted"/>
<gene>
    <name evidence="2" type="ORF">LRAMOSA06295</name>
</gene>
<dbReference type="AlphaFoldDB" id="A0A077X3G9"/>
<reference evidence="2" key="1">
    <citation type="journal article" date="2014" name="Genome Announc.">
        <title>De novo whole-genome sequence and genome annotation of Lichtheimia ramosa.</title>
        <authorList>
            <person name="Linde J."/>
            <person name="Schwartze V."/>
            <person name="Binder U."/>
            <person name="Lass-Florl C."/>
            <person name="Voigt K."/>
            <person name="Horn F."/>
        </authorList>
    </citation>
    <scope>NUCLEOTIDE SEQUENCE</scope>
    <source>
        <strain evidence="2">JMRC FSU:6197</strain>
    </source>
</reference>
<dbReference type="OrthoDB" id="192748at2759"/>
<protein>
    <submittedName>
        <fullName evidence="2">Uncharacterized protein</fullName>
    </submittedName>
</protein>
<sequence>MSNLDPTQQAANAQMQERLKRRISSPQAMAPNLRSRQLHVMTWAVSLRKIQLVLPLALITRQLTTSLYNTALVGYVALFADFGEQEHCFSPLRRWFDEKRKQFWTLTPEEEAALRSQGQMK</sequence>
<name>A0A077X3G9_9FUNG</name>
<organism evidence="2">
    <name type="scientific">Lichtheimia ramosa</name>
    <dbReference type="NCBI Taxonomy" id="688394"/>
    <lineage>
        <taxon>Eukaryota</taxon>
        <taxon>Fungi</taxon>
        <taxon>Fungi incertae sedis</taxon>
        <taxon>Mucoromycota</taxon>
        <taxon>Mucoromycotina</taxon>
        <taxon>Mucoromycetes</taxon>
        <taxon>Mucorales</taxon>
        <taxon>Lichtheimiaceae</taxon>
        <taxon>Lichtheimia</taxon>
    </lineage>
</organism>
<feature type="region of interest" description="Disordered" evidence="1">
    <location>
        <begin position="1"/>
        <end position="26"/>
    </location>
</feature>
<accession>A0A077X3G9</accession>
<feature type="compositionally biased region" description="Polar residues" evidence="1">
    <location>
        <begin position="1"/>
        <end position="15"/>
    </location>
</feature>